<evidence type="ECO:0000256" key="4">
    <source>
        <dbReference type="ARBA" id="ARBA00023136"/>
    </source>
</evidence>
<keyword evidence="3 5" id="KW-1133">Transmembrane helix</keyword>
<evidence type="ECO:0000256" key="2">
    <source>
        <dbReference type="ARBA" id="ARBA00022692"/>
    </source>
</evidence>
<evidence type="ECO:0000313" key="7">
    <source>
        <dbReference type="Proteomes" id="UP000758603"/>
    </source>
</evidence>
<dbReference type="Pfam" id="PF04479">
    <property type="entry name" value="RTA1"/>
    <property type="match status" value="1"/>
</dbReference>
<dbReference type="GeneID" id="70134517"/>
<dbReference type="RefSeq" id="XP_045963099.1">
    <property type="nucleotide sequence ID" value="XM_046105626.1"/>
</dbReference>
<dbReference type="EMBL" id="JAGPXC010000001">
    <property type="protein sequence ID" value="KAH6658968.1"/>
    <property type="molecule type" value="Genomic_DNA"/>
</dbReference>
<feature type="transmembrane region" description="Helical" evidence="5">
    <location>
        <begin position="51"/>
        <end position="72"/>
    </location>
</feature>
<evidence type="ECO:0000256" key="5">
    <source>
        <dbReference type="SAM" id="Phobius"/>
    </source>
</evidence>
<dbReference type="InterPro" id="IPR007568">
    <property type="entry name" value="RTA1"/>
</dbReference>
<comment type="subcellular location">
    <subcellularLocation>
        <location evidence="1">Membrane</location>
        <topology evidence="1">Multi-pass membrane protein</topology>
    </subcellularLocation>
</comment>
<accession>A0A9P9A2B6</accession>
<keyword evidence="4 5" id="KW-0472">Membrane</keyword>
<evidence type="ECO:0000256" key="3">
    <source>
        <dbReference type="ARBA" id="ARBA00022989"/>
    </source>
</evidence>
<reference evidence="6" key="1">
    <citation type="journal article" date="2021" name="Nat. Commun.">
        <title>Genetic determinants of endophytism in the Arabidopsis root mycobiome.</title>
        <authorList>
            <person name="Mesny F."/>
            <person name="Miyauchi S."/>
            <person name="Thiergart T."/>
            <person name="Pickel B."/>
            <person name="Atanasova L."/>
            <person name="Karlsson M."/>
            <person name="Huettel B."/>
            <person name="Barry K.W."/>
            <person name="Haridas S."/>
            <person name="Chen C."/>
            <person name="Bauer D."/>
            <person name="Andreopoulos W."/>
            <person name="Pangilinan J."/>
            <person name="LaButti K."/>
            <person name="Riley R."/>
            <person name="Lipzen A."/>
            <person name="Clum A."/>
            <person name="Drula E."/>
            <person name="Henrissat B."/>
            <person name="Kohler A."/>
            <person name="Grigoriev I.V."/>
            <person name="Martin F.M."/>
            <person name="Hacquard S."/>
        </authorList>
    </citation>
    <scope>NUCLEOTIDE SEQUENCE</scope>
    <source>
        <strain evidence="6">MPI-SDFR-AT-0073</strain>
    </source>
</reference>
<feature type="transmembrane region" description="Helical" evidence="5">
    <location>
        <begin position="26"/>
        <end position="44"/>
    </location>
</feature>
<dbReference type="Proteomes" id="UP000758603">
    <property type="component" value="Unassembled WGS sequence"/>
</dbReference>
<evidence type="ECO:0000256" key="1">
    <source>
        <dbReference type="ARBA" id="ARBA00004141"/>
    </source>
</evidence>
<feature type="transmembrane region" description="Helical" evidence="5">
    <location>
        <begin position="163"/>
        <end position="189"/>
    </location>
</feature>
<dbReference type="OrthoDB" id="3358017at2759"/>
<feature type="transmembrane region" description="Helical" evidence="5">
    <location>
        <begin position="84"/>
        <end position="109"/>
    </location>
</feature>
<protein>
    <submittedName>
        <fullName evidence="6">RTA1 like protein-domain-containing protein</fullName>
    </submittedName>
</protein>
<proteinExistence type="predicted"/>
<dbReference type="PANTHER" id="PTHR31465">
    <property type="entry name" value="PROTEIN RTA1-RELATED"/>
    <property type="match status" value="1"/>
</dbReference>
<gene>
    <name evidence="6" type="ORF">BKA67DRAFT_633699</name>
</gene>
<evidence type="ECO:0000313" key="6">
    <source>
        <dbReference type="EMBL" id="KAH6658968.1"/>
    </source>
</evidence>
<name>A0A9P9A2B6_9PEZI</name>
<sequence length="313" mass="35058">MAAAALCNPEWRTSSFTFYRYVPSKAAAILFCILFLISALLHSWQMYRTRSWFLGALVAGCFTEFIGFAARASSSSEEAGCWKMMPYIIQTVFILLSPALFSASVYVILGKIVAVTDGDSHVWIKQRKITKTFVTGDLVCLFMQCGAGGLMGGSRAFPSLYNVGNGLVIASLILQLLWFLFFVVVSVIFHRKMRISPTAAAERPEVRWQSYLVTLYIVAVLVMIRSLFRAIEFIEGRSGYLQSTEALFYVFDPALMILAVAYLHWKHPSEIGALLRDEVPCTNGLRLIAMNLEPGLLRKFKTQRKAGQNNEIV</sequence>
<dbReference type="PANTHER" id="PTHR31465:SF35">
    <property type="entry name" value="RTA1 DOMAIN PROTEIN-RELATED"/>
    <property type="match status" value="1"/>
</dbReference>
<feature type="transmembrane region" description="Helical" evidence="5">
    <location>
        <begin position="248"/>
        <end position="265"/>
    </location>
</feature>
<feature type="transmembrane region" description="Helical" evidence="5">
    <location>
        <begin position="129"/>
        <end position="151"/>
    </location>
</feature>
<keyword evidence="2 5" id="KW-0812">Transmembrane</keyword>
<comment type="caution">
    <text evidence="6">The sequence shown here is derived from an EMBL/GenBank/DDBJ whole genome shotgun (WGS) entry which is preliminary data.</text>
</comment>
<feature type="transmembrane region" description="Helical" evidence="5">
    <location>
        <begin position="210"/>
        <end position="228"/>
    </location>
</feature>
<keyword evidence="7" id="KW-1185">Reference proteome</keyword>
<organism evidence="6 7">
    <name type="scientific">Truncatella angustata</name>
    <dbReference type="NCBI Taxonomy" id="152316"/>
    <lineage>
        <taxon>Eukaryota</taxon>
        <taxon>Fungi</taxon>
        <taxon>Dikarya</taxon>
        <taxon>Ascomycota</taxon>
        <taxon>Pezizomycotina</taxon>
        <taxon>Sordariomycetes</taxon>
        <taxon>Xylariomycetidae</taxon>
        <taxon>Amphisphaeriales</taxon>
        <taxon>Sporocadaceae</taxon>
        <taxon>Truncatella</taxon>
    </lineage>
</organism>
<dbReference type="GO" id="GO:0016020">
    <property type="term" value="C:membrane"/>
    <property type="evidence" value="ECO:0007669"/>
    <property type="project" value="UniProtKB-SubCell"/>
</dbReference>
<dbReference type="AlphaFoldDB" id="A0A9P9A2B6"/>